<dbReference type="ExpressionAtlas" id="A0A1C7ZMZ6">
    <property type="expression patterns" value="baseline and differential"/>
</dbReference>
<reference evidence="1" key="3">
    <citation type="submission" date="2025-08" db="UniProtKB">
        <authorList>
            <consortium name="Ensembl"/>
        </authorList>
    </citation>
    <scope>IDENTIFICATION</scope>
    <source>
        <strain evidence="1">C57BL/6J</strain>
    </source>
</reference>
<evidence type="ECO:0000313" key="3">
    <source>
        <dbReference type="Proteomes" id="UP000000589"/>
    </source>
</evidence>
<gene>
    <name evidence="1 2" type="primary">Dtx2</name>
</gene>
<organism evidence="1 3">
    <name type="scientific">Mus musculus</name>
    <name type="common">Mouse</name>
    <dbReference type="NCBI Taxonomy" id="10090"/>
    <lineage>
        <taxon>Eukaryota</taxon>
        <taxon>Metazoa</taxon>
        <taxon>Chordata</taxon>
        <taxon>Craniata</taxon>
        <taxon>Vertebrata</taxon>
        <taxon>Euteleostomi</taxon>
        <taxon>Mammalia</taxon>
        <taxon>Eutheria</taxon>
        <taxon>Euarchontoglires</taxon>
        <taxon>Glires</taxon>
        <taxon>Rodentia</taxon>
        <taxon>Myomorpha</taxon>
        <taxon>Muroidea</taxon>
        <taxon>Muridae</taxon>
        <taxon>Murinae</taxon>
        <taxon>Mus</taxon>
        <taxon>Mus</taxon>
    </lineage>
</organism>
<dbReference type="VEuPathDB" id="HostDB:ENSMUSG00000004947"/>
<evidence type="ECO:0000313" key="2">
    <source>
        <dbReference type="MGI" id="MGI:1921448"/>
    </source>
</evidence>
<accession>A0A1C7ZMZ6</accession>
<sequence length="8" mass="781">MAMAPSSS</sequence>
<dbReference type="GeneTree" id="ENSGT00940000157641"/>
<reference evidence="1 3" key="1">
    <citation type="journal article" date="2009" name="PLoS Biol.">
        <title>Lineage-specific biology revealed by a finished genome assembly of the mouse.</title>
        <authorList>
            <consortium name="Mouse Genome Sequencing Consortium"/>
            <person name="Church D.M."/>
            <person name="Goodstadt L."/>
            <person name="Hillier L.W."/>
            <person name="Zody M.C."/>
            <person name="Goldstein S."/>
            <person name="She X."/>
            <person name="Bult C.J."/>
            <person name="Agarwala R."/>
            <person name="Cherry J.L."/>
            <person name="DiCuccio M."/>
            <person name="Hlavina W."/>
            <person name="Kapustin Y."/>
            <person name="Meric P."/>
            <person name="Maglott D."/>
            <person name="Birtle Z."/>
            <person name="Marques A.C."/>
            <person name="Graves T."/>
            <person name="Zhou S."/>
            <person name="Teague B."/>
            <person name="Potamousis K."/>
            <person name="Churas C."/>
            <person name="Place M."/>
            <person name="Herschleb J."/>
            <person name="Runnheim R."/>
            <person name="Forrest D."/>
            <person name="Amos-Landgraf J."/>
            <person name="Schwartz D.C."/>
            <person name="Cheng Z."/>
            <person name="Lindblad-Toh K."/>
            <person name="Eichler E.E."/>
            <person name="Ponting C.P."/>
        </authorList>
    </citation>
    <scope>NUCLEOTIDE SEQUENCE [LARGE SCALE GENOMIC DNA]</scope>
    <source>
        <strain evidence="1 3">C57BL/6J</strain>
    </source>
</reference>
<keyword evidence="3" id="KW-1185">Reference proteome</keyword>
<dbReference type="MGI" id="MGI:1921448">
    <property type="gene designation" value="Dtx2"/>
</dbReference>
<dbReference type="Antibodypedia" id="35109">
    <property type="antibodies" value="193 antibodies from 31 providers"/>
</dbReference>
<protein>
    <submittedName>
        <fullName evidence="1">Deltex 2, E3 ubiquitin ligase</fullName>
    </submittedName>
</protein>
<proteinExistence type="predicted"/>
<feature type="non-terminal residue" evidence="1">
    <location>
        <position position="8"/>
    </location>
</feature>
<reference evidence="1 3" key="2">
    <citation type="journal article" date="2011" name="PLoS Biol.">
        <title>Modernizing reference genome assemblies.</title>
        <authorList>
            <person name="Church D.M."/>
            <person name="Schneider V.A."/>
            <person name="Graves T."/>
            <person name="Auger K."/>
            <person name="Cunningham F."/>
            <person name="Bouk N."/>
            <person name="Chen H.C."/>
            <person name="Agarwala R."/>
            <person name="McLaren W.M."/>
            <person name="Ritchie G.R."/>
            <person name="Albracht D."/>
            <person name="Kremitzki M."/>
            <person name="Rock S."/>
            <person name="Kotkiewicz H."/>
            <person name="Kremitzki C."/>
            <person name="Wollam A."/>
            <person name="Trani L."/>
            <person name="Fulton L."/>
            <person name="Fulton R."/>
            <person name="Matthews L."/>
            <person name="Whitehead S."/>
            <person name="Chow W."/>
            <person name="Torrance J."/>
            <person name="Dunn M."/>
            <person name="Harden G."/>
            <person name="Threadgold G."/>
            <person name="Wood J."/>
            <person name="Collins J."/>
            <person name="Heath P."/>
            <person name="Griffiths G."/>
            <person name="Pelan S."/>
            <person name="Grafham D."/>
            <person name="Eichler E.E."/>
            <person name="Weinstock G."/>
            <person name="Mardis E.R."/>
            <person name="Wilson R.K."/>
            <person name="Howe K."/>
            <person name="Flicek P."/>
            <person name="Hubbard T."/>
        </authorList>
    </citation>
    <scope>NUCLEOTIDE SEQUENCE [LARGE SCALE GENOMIC DNA]</scope>
    <source>
        <strain evidence="1 3">C57BL/6J</strain>
    </source>
</reference>
<dbReference type="Ensembl" id="ENSMUST00000130345.2">
    <property type="protein sequence ID" value="ENSMUSP00000119285.2"/>
    <property type="gene ID" value="ENSMUSG00000004947.16"/>
</dbReference>
<name>A0A1C7ZMZ6_MOUSE</name>
<dbReference type="Proteomes" id="UP000000589">
    <property type="component" value="Chromosome 5"/>
</dbReference>
<dbReference type="AGR" id="MGI:1921448"/>
<evidence type="ECO:0000313" key="1">
    <source>
        <dbReference type="Ensembl" id="ENSMUSP00000119285.2"/>
    </source>
</evidence>
<reference evidence="1" key="4">
    <citation type="submission" date="2025-09" db="UniProtKB">
        <authorList>
            <consortium name="Ensembl"/>
        </authorList>
    </citation>
    <scope>IDENTIFICATION</scope>
    <source>
        <strain evidence="1">C57BL/6J</strain>
    </source>
</reference>
<dbReference type="Bgee" id="ENSMUSG00000004947">
    <property type="expression patterns" value="Expressed in secondary oocyte and 268 other cell types or tissues"/>
</dbReference>